<evidence type="ECO:0000313" key="4">
    <source>
        <dbReference type="Proteomes" id="UP000014760"/>
    </source>
</evidence>
<name>X1ZK23_CAPTE</name>
<feature type="coiled-coil region" evidence="1">
    <location>
        <begin position="83"/>
        <end position="110"/>
    </location>
</feature>
<feature type="region of interest" description="Disordered" evidence="2">
    <location>
        <begin position="183"/>
        <end position="319"/>
    </location>
</feature>
<dbReference type="HOGENOM" id="CLU_797522_0_0_1"/>
<keyword evidence="1" id="KW-0175">Coiled coil</keyword>
<evidence type="ECO:0000313" key="3">
    <source>
        <dbReference type="EnsemblMetazoa" id="CapteP187229"/>
    </source>
</evidence>
<proteinExistence type="predicted"/>
<reference evidence="3" key="3">
    <citation type="submission" date="2015-06" db="UniProtKB">
        <authorList>
            <consortium name="EnsemblMetazoa"/>
        </authorList>
    </citation>
    <scope>IDENTIFICATION</scope>
</reference>
<keyword evidence="4" id="KW-1185">Reference proteome</keyword>
<reference evidence="4" key="1">
    <citation type="submission" date="2012-12" db="EMBL/GenBank/DDBJ databases">
        <authorList>
            <person name="Hellsten U."/>
            <person name="Grimwood J."/>
            <person name="Chapman J.A."/>
            <person name="Shapiro H."/>
            <person name="Aerts A."/>
            <person name="Otillar R.P."/>
            <person name="Terry A.Y."/>
            <person name="Boore J.L."/>
            <person name="Simakov O."/>
            <person name="Marletaz F."/>
            <person name="Cho S.-J."/>
            <person name="Edsinger-Gonzales E."/>
            <person name="Havlak P."/>
            <person name="Kuo D.-H."/>
            <person name="Larsson T."/>
            <person name="Lv J."/>
            <person name="Arendt D."/>
            <person name="Savage R."/>
            <person name="Osoegawa K."/>
            <person name="de Jong P."/>
            <person name="Lindberg D.R."/>
            <person name="Seaver E.C."/>
            <person name="Weisblat D.A."/>
            <person name="Putnam N.H."/>
            <person name="Grigoriev I.V."/>
            <person name="Rokhsar D.S."/>
        </authorList>
    </citation>
    <scope>NUCLEOTIDE SEQUENCE</scope>
    <source>
        <strain evidence="4">I ESC-2004</strain>
    </source>
</reference>
<dbReference type="AlphaFoldDB" id="X1ZK23"/>
<feature type="compositionally biased region" description="Basic and acidic residues" evidence="2">
    <location>
        <begin position="183"/>
        <end position="254"/>
    </location>
</feature>
<feature type="compositionally biased region" description="Basic and acidic residues" evidence="2">
    <location>
        <begin position="272"/>
        <end position="288"/>
    </location>
</feature>
<feature type="compositionally biased region" description="Basic and acidic residues" evidence="2">
    <location>
        <begin position="295"/>
        <end position="319"/>
    </location>
</feature>
<dbReference type="Proteomes" id="UP000014760">
    <property type="component" value="Unassembled WGS sequence"/>
</dbReference>
<reference evidence="4" key="2">
    <citation type="journal article" date="2013" name="Nature">
        <title>Insights into bilaterian evolution from three spiralian genomes.</title>
        <authorList>
            <person name="Simakov O."/>
            <person name="Marletaz F."/>
            <person name="Cho S.J."/>
            <person name="Edsinger-Gonzales E."/>
            <person name="Havlak P."/>
            <person name="Hellsten U."/>
            <person name="Kuo D.H."/>
            <person name="Larsson T."/>
            <person name="Lv J."/>
            <person name="Arendt D."/>
            <person name="Savage R."/>
            <person name="Osoegawa K."/>
            <person name="de Jong P."/>
            <person name="Grimwood J."/>
            <person name="Chapman J.A."/>
            <person name="Shapiro H."/>
            <person name="Aerts A."/>
            <person name="Otillar R.P."/>
            <person name="Terry A.Y."/>
            <person name="Boore J.L."/>
            <person name="Grigoriev I.V."/>
            <person name="Lindberg D.R."/>
            <person name="Seaver E.C."/>
            <person name="Weisblat D.A."/>
            <person name="Putnam N.H."/>
            <person name="Rokhsar D.S."/>
        </authorList>
    </citation>
    <scope>NUCLEOTIDE SEQUENCE</scope>
    <source>
        <strain evidence="4">I ESC-2004</strain>
    </source>
</reference>
<feature type="compositionally biased region" description="Low complexity" evidence="2">
    <location>
        <begin position="256"/>
        <end position="266"/>
    </location>
</feature>
<dbReference type="EMBL" id="AMQN01000081">
    <property type="status" value="NOT_ANNOTATED_CDS"/>
    <property type="molecule type" value="Genomic_DNA"/>
</dbReference>
<evidence type="ECO:0000256" key="1">
    <source>
        <dbReference type="SAM" id="Coils"/>
    </source>
</evidence>
<organism evidence="3 4">
    <name type="scientific">Capitella teleta</name>
    <name type="common">Polychaete worm</name>
    <dbReference type="NCBI Taxonomy" id="283909"/>
    <lineage>
        <taxon>Eukaryota</taxon>
        <taxon>Metazoa</taxon>
        <taxon>Spiralia</taxon>
        <taxon>Lophotrochozoa</taxon>
        <taxon>Annelida</taxon>
        <taxon>Polychaeta</taxon>
        <taxon>Sedentaria</taxon>
        <taxon>Scolecida</taxon>
        <taxon>Capitellidae</taxon>
        <taxon>Capitella</taxon>
    </lineage>
</organism>
<dbReference type="EnsemblMetazoa" id="CapteT187229">
    <property type="protein sequence ID" value="CapteP187229"/>
    <property type="gene ID" value="CapteG187229"/>
</dbReference>
<evidence type="ECO:0000256" key="2">
    <source>
        <dbReference type="SAM" id="MobiDB-lite"/>
    </source>
</evidence>
<accession>X1ZK23</accession>
<protein>
    <submittedName>
        <fullName evidence="3">Uncharacterized protein</fullName>
    </submittedName>
</protein>
<sequence length="348" mass="39215">MKNWIGEIEIPIPSPMGTLTTMKNWISKIEIPLPSPGASLKPAKDVITGILWSKCEMICKDNNETLLQLNAAKIVQSSLIKVVAQKDQENQELKRTIEMLKCEERKLGKEKMAIVEQGPKEQGDQPLKEEGQSTEKCEIKESAKLSVAQTLSCDANPMNCEDKVVISEEVTKSEGKVVKREIEAKTKSEDNVMECEEKATEHQDQVVKSTKEAKESQDQVVKSGEEPKESQDQVVKSEKVAKESQDQVVKREEEAQQSQDQVVQSEEGVETNEGKGRMSEENNMKTDQDATECGMDQKSEEQSQRSTEDTSDMDVVRPESVAKRHFVIKLKSNTEDKPEPTKDDLWRF</sequence>